<evidence type="ECO:0000313" key="2">
    <source>
        <dbReference type="Proteomes" id="UP001231316"/>
    </source>
</evidence>
<sequence length="95" mass="10824">MNLENGDNIEKWFDEFVKPQSEVQKNEQIGYKVVTVYLASGREMVVNYVSSVSEYNNERGVLALELYGKGKTGKNKKMVFNLTSDNIVGYSIDDF</sequence>
<reference evidence="1" key="1">
    <citation type="submission" date="2023-04" db="EMBL/GenBank/DDBJ databases">
        <title>Four porcine-derived lactic acid bacteria strains analyses and their evaluation as potential probiotics based on genomics.</title>
        <authorList>
            <person name="Niu D."/>
        </authorList>
    </citation>
    <scope>NUCLEOTIDE SEQUENCE</scope>
    <source>
        <strain evidence="1">ZSA5</strain>
    </source>
</reference>
<name>A0AAX3X6S0_9LACO</name>
<gene>
    <name evidence="1" type="ORF">QFE45_03465</name>
</gene>
<proteinExistence type="predicted"/>
<dbReference type="RefSeq" id="WP_284650514.1">
    <property type="nucleotide sequence ID" value="NZ_CP123971.1"/>
</dbReference>
<dbReference type="EMBL" id="CP123971">
    <property type="protein sequence ID" value="WII29172.1"/>
    <property type="molecule type" value="Genomic_DNA"/>
</dbReference>
<protein>
    <submittedName>
        <fullName evidence="1">Uncharacterized protein</fullName>
    </submittedName>
</protein>
<dbReference type="Proteomes" id="UP001231316">
    <property type="component" value="Chromosome"/>
</dbReference>
<dbReference type="AlphaFoldDB" id="A0AAX3X6S0"/>
<accession>A0AAX3X6S0</accession>
<evidence type="ECO:0000313" key="1">
    <source>
        <dbReference type="EMBL" id="WII29172.1"/>
    </source>
</evidence>
<organism evidence="1 2">
    <name type="scientific">Ligilactobacillus salivarius</name>
    <dbReference type="NCBI Taxonomy" id="1624"/>
    <lineage>
        <taxon>Bacteria</taxon>
        <taxon>Bacillati</taxon>
        <taxon>Bacillota</taxon>
        <taxon>Bacilli</taxon>
        <taxon>Lactobacillales</taxon>
        <taxon>Lactobacillaceae</taxon>
        <taxon>Ligilactobacillus</taxon>
    </lineage>
</organism>